<sequence>MKSTLFKTASLWATTALFSLAYAQSTVEVWKSPTCGCCNFWIDHLKENGFEVRANDTGNQIIHNKLNLQPQLQACHTAMVDGYLIEGHVPAEDIQRLLKEKPADAAGLIVPEMPIGSPGMDQPKHRGVKEKYDVLLLKKDGSTSIFNTHNDNRRK</sequence>
<proteinExistence type="predicted"/>
<dbReference type="EMBL" id="CP055306">
    <property type="protein sequence ID" value="QLB40400.1"/>
    <property type="molecule type" value="Genomic_DNA"/>
</dbReference>
<organism evidence="2 4">
    <name type="scientific">Mannheimia pernigra</name>
    <dbReference type="NCBI Taxonomy" id="111844"/>
    <lineage>
        <taxon>Bacteria</taxon>
        <taxon>Pseudomonadati</taxon>
        <taxon>Pseudomonadota</taxon>
        <taxon>Gammaproteobacteria</taxon>
        <taxon>Pasteurellales</taxon>
        <taxon>Pasteurellaceae</taxon>
        <taxon>Mannheimia</taxon>
    </lineage>
</organism>
<evidence type="ECO:0000313" key="5">
    <source>
        <dbReference type="Proteomes" id="UP000509784"/>
    </source>
</evidence>
<keyword evidence="4" id="KW-1185">Reference proteome</keyword>
<dbReference type="SUPFAM" id="SSF52833">
    <property type="entry name" value="Thioredoxin-like"/>
    <property type="match status" value="1"/>
</dbReference>
<dbReference type="InterPro" id="IPR007332">
    <property type="entry name" value="DUF411"/>
</dbReference>
<dbReference type="Proteomes" id="UP000509784">
    <property type="component" value="Chromosome"/>
</dbReference>
<protein>
    <submittedName>
        <fullName evidence="2">DUF411 domain-containing protein</fullName>
    </submittedName>
</protein>
<dbReference type="Pfam" id="PF04214">
    <property type="entry name" value="DUF411"/>
    <property type="match status" value="1"/>
</dbReference>
<evidence type="ECO:0000256" key="1">
    <source>
        <dbReference type="SAM" id="SignalP"/>
    </source>
</evidence>
<name>A0A7D5DVZ3_9PAST</name>
<feature type="signal peptide" evidence="1">
    <location>
        <begin position="1"/>
        <end position="23"/>
    </location>
</feature>
<evidence type="ECO:0000313" key="3">
    <source>
        <dbReference type="EMBL" id="QLB42413.1"/>
    </source>
</evidence>
<reference evidence="4 5" key="1">
    <citation type="submission" date="2020-06" db="EMBL/GenBank/DDBJ databases">
        <title>Mannheimia pernigra sp. nov. isolated from bovine respiratory tract.</title>
        <authorList>
            <person name="Kuhnert P."/>
            <person name="Akarsu-Egger H."/>
        </authorList>
    </citation>
    <scope>NUCLEOTIDE SEQUENCE [LARGE SCALE GENOMIC DNA]</scope>
    <source>
        <strain evidence="3 5">17CN0883</strain>
        <strain evidence="2 4">BNO311</strain>
    </source>
</reference>
<dbReference type="AlphaFoldDB" id="A0A7D5DVZ3"/>
<accession>A0A7D5DVZ3</accession>
<dbReference type="InterPro" id="IPR036249">
    <property type="entry name" value="Thioredoxin-like_sf"/>
</dbReference>
<dbReference type="Proteomes" id="UP000509660">
    <property type="component" value="Chromosome"/>
</dbReference>
<dbReference type="EMBL" id="CP055305">
    <property type="protein sequence ID" value="QLB42413.1"/>
    <property type="molecule type" value="Genomic_DNA"/>
</dbReference>
<evidence type="ECO:0000313" key="4">
    <source>
        <dbReference type="Proteomes" id="UP000509660"/>
    </source>
</evidence>
<feature type="chain" id="PRO_5044656114" evidence="1">
    <location>
        <begin position="24"/>
        <end position="155"/>
    </location>
</feature>
<evidence type="ECO:0000313" key="2">
    <source>
        <dbReference type="EMBL" id="QLB40400.1"/>
    </source>
</evidence>
<dbReference type="RefSeq" id="WP_176809792.1">
    <property type="nucleotide sequence ID" value="NZ_CP055305.1"/>
</dbReference>
<keyword evidence="1" id="KW-0732">Signal</keyword>
<gene>
    <name evidence="2" type="ORF">HV559_05690</name>
    <name evidence="3" type="ORF">HV560_06105</name>
</gene>
<dbReference type="KEGG" id="mpeg:HV560_06105"/>